<organism evidence="5 6">
    <name type="scientific">Scopulibacillus cellulosilyticus</name>
    <dbReference type="NCBI Taxonomy" id="2665665"/>
    <lineage>
        <taxon>Bacteria</taxon>
        <taxon>Bacillati</taxon>
        <taxon>Bacillota</taxon>
        <taxon>Bacilli</taxon>
        <taxon>Bacillales</taxon>
        <taxon>Sporolactobacillaceae</taxon>
        <taxon>Scopulibacillus</taxon>
    </lineage>
</organism>
<dbReference type="PANTHER" id="PTHR22946:SF9">
    <property type="entry name" value="POLYKETIDE TRANSFERASE AF380"/>
    <property type="match status" value="1"/>
</dbReference>
<proteinExistence type="predicted"/>
<dbReference type="Proteomes" id="UP001596505">
    <property type="component" value="Unassembled WGS sequence"/>
</dbReference>
<evidence type="ECO:0000313" key="6">
    <source>
        <dbReference type="Proteomes" id="UP001596505"/>
    </source>
</evidence>
<dbReference type="InterPro" id="IPR050261">
    <property type="entry name" value="FrsA_esterase"/>
</dbReference>
<reference evidence="6" key="1">
    <citation type="journal article" date="2019" name="Int. J. Syst. Evol. Microbiol.">
        <title>The Global Catalogue of Microorganisms (GCM) 10K type strain sequencing project: providing services to taxonomists for standard genome sequencing and annotation.</title>
        <authorList>
            <consortium name="The Broad Institute Genomics Platform"/>
            <consortium name="The Broad Institute Genome Sequencing Center for Infectious Disease"/>
            <person name="Wu L."/>
            <person name="Ma J."/>
        </authorList>
    </citation>
    <scope>NUCLEOTIDE SEQUENCE [LARGE SCALE GENOMIC DNA]</scope>
    <source>
        <strain evidence="6">CGMCC 1.16305</strain>
    </source>
</reference>
<dbReference type="Gene3D" id="3.40.50.1820">
    <property type="entry name" value="alpha/beta hydrolase"/>
    <property type="match status" value="1"/>
</dbReference>
<dbReference type="PROSITE" id="PS51257">
    <property type="entry name" value="PROKAR_LIPOPROTEIN"/>
    <property type="match status" value="1"/>
</dbReference>
<dbReference type="RefSeq" id="WP_380967435.1">
    <property type="nucleotide sequence ID" value="NZ_JBHTCO010000019.1"/>
</dbReference>
<dbReference type="SUPFAM" id="SSF53474">
    <property type="entry name" value="alpha/beta-Hydrolases"/>
    <property type="match status" value="1"/>
</dbReference>
<keyword evidence="1 5" id="KW-0378">Hydrolase</keyword>
<keyword evidence="6" id="KW-1185">Reference proteome</keyword>
<dbReference type="Pfam" id="PF00326">
    <property type="entry name" value="Peptidase_S9"/>
    <property type="match status" value="1"/>
</dbReference>
<evidence type="ECO:0000256" key="3">
    <source>
        <dbReference type="SAM" id="SignalP"/>
    </source>
</evidence>
<evidence type="ECO:0000256" key="1">
    <source>
        <dbReference type="ARBA" id="ARBA00022801"/>
    </source>
</evidence>
<dbReference type="EC" id="3.4.-.-" evidence="5"/>
<evidence type="ECO:0000259" key="4">
    <source>
        <dbReference type="Pfam" id="PF00326"/>
    </source>
</evidence>
<sequence>MSRKVKKMLIYYCVVLILFVSGCSNSSSVNSNQKNKEETHTQSKIQKHSNGAVASFKKITVKGLDPSLDAYEMMYWSEGLKVAAYVSVPKEEGSYNLSVNAHGGSPLPDDNSKHVKSPQGLMMDKSLLKQSFPGEVTLVPLYRGYGDSMGTIPGLYDATLDTNNAIDAVKNYLNKNGSKRKIIADHTSLMGTSFGGGVVLKLASIRSDIVSIVAISPYVGVDYVYPWSKKHQNNDWAKEYLKRFNSNFGTFNPSSKVTRKESINVKKINNEPVLMVQGTADNYINWHPVQEFYKDLKQQDPNVTFKLIEGGNHGLDNKREQLIQIINNW</sequence>
<evidence type="ECO:0000313" key="5">
    <source>
        <dbReference type="EMBL" id="MFC7394269.1"/>
    </source>
</evidence>
<feature type="region of interest" description="Disordered" evidence="2">
    <location>
        <begin position="29"/>
        <end position="49"/>
    </location>
</feature>
<dbReference type="PANTHER" id="PTHR22946">
    <property type="entry name" value="DIENELACTONE HYDROLASE DOMAIN-CONTAINING PROTEIN-RELATED"/>
    <property type="match status" value="1"/>
</dbReference>
<feature type="domain" description="Peptidase S9 prolyl oligopeptidase catalytic" evidence="4">
    <location>
        <begin position="183"/>
        <end position="322"/>
    </location>
</feature>
<accession>A0ABW2PYN1</accession>
<comment type="caution">
    <text evidence="5">The sequence shown here is derived from an EMBL/GenBank/DDBJ whole genome shotgun (WGS) entry which is preliminary data.</text>
</comment>
<dbReference type="InterPro" id="IPR029058">
    <property type="entry name" value="AB_hydrolase_fold"/>
</dbReference>
<dbReference type="GO" id="GO:0016787">
    <property type="term" value="F:hydrolase activity"/>
    <property type="evidence" value="ECO:0007669"/>
    <property type="project" value="UniProtKB-KW"/>
</dbReference>
<protein>
    <submittedName>
        <fullName evidence="5">Alpha/beta hydrolase family protein</fullName>
        <ecNumber evidence="5">3.4.-.-</ecNumber>
    </submittedName>
</protein>
<dbReference type="EMBL" id="JBHTCO010000019">
    <property type="protein sequence ID" value="MFC7394269.1"/>
    <property type="molecule type" value="Genomic_DNA"/>
</dbReference>
<keyword evidence="3" id="KW-0732">Signal</keyword>
<feature type="chain" id="PRO_5045142897" evidence="3">
    <location>
        <begin position="27"/>
        <end position="329"/>
    </location>
</feature>
<dbReference type="InterPro" id="IPR001375">
    <property type="entry name" value="Peptidase_S9_cat"/>
</dbReference>
<gene>
    <name evidence="5" type="ORF">ACFQRG_15035</name>
</gene>
<feature type="signal peptide" evidence="3">
    <location>
        <begin position="1"/>
        <end position="26"/>
    </location>
</feature>
<evidence type="ECO:0000256" key="2">
    <source>
        <dbReference type="SAM" id="MobiDB-lite"/>
    </source>
</evidence>
<name>A0ABW2PYN1_9BACL</name>